<accession>A0A8S9X0G0</accession>
<evidence type="ECO:0000256" key="1">
    <source>
        <dbReference type="SAM" id="SignalP"/>
    </source>
</evidence>
<feature type="signal peptide" evidence="1">
    <location>
        <begin position="1"/>
        <end position="23"/>
    </location>
</feature>
<comment type="caution">
    <text evidence="2">The sequence shown here is derived from an EMBL/GenBank/DDBJ whole genome shotgun (WGS) entry which is preliminary data.</text>
</comment>
<keyword evidence="1" id="KW-0732">Signal</keyword>
<evidence type="ECO:0000313" key="3">
    <source>
        <dbReference type="Proteomes" id="UP000466442"/>
    </source>
</evidence>
<dbReference type="AlphaFoldDB" id="A0A8S9X0G0"/>
<feature type="chain" id="PRO_5035719566" evidence="1">
    <location>
        <begin position="24"/>
        <end position="157"/>
    </location>
</feature>
<organism evidence="2 3">
    <name type="scientific">Apolygus lucorum</name>
    <name type="common">Small green plant bug</name>
    <name type="synonym">Lygocoris lucorum</name>
    <dbReference type="NCBI Taxonomy" id="248454"/>
    <lineage>
        <taxon>Eukaryota</taxon>
        <taxon>Metazoa</taxon>
        <taxon>Ecdysozoa</taxon>
        <taxon>Arthropoda</taxon>
        <taxon>Hexapoda</taxon>
        <taxon>Insecta</taxon>
        <taxon>Pterygota</taxon>
        <taxon>Neoptera</taxon>
        <taxon>Paraneoptera</taxon>
        <taxon>Hemiptera</taxon>
        <taxon>Heteroptera</taxon>
        <taxon>Panheteroptera</taxon>
        <taxon>Cimicomorpha</taxon>
        <taxon>Miridae</taxon>
        <taxon>Mirini</taxon>
        <taxon>Apolygus</taxon>
    </lineage>
</organism>
<keyword evidence="3" id="KW-1185">Reference proteome</keyword>
<dbReference type="Proteomes" id="UP000466442">
    <property type="component" value="Linkage Group LG12"/>
</dbReference>
<protein>
    <submittedName>
        <fullName evidence="2">Uncharacterized protein</fullName>
    </submittedName>
</protein>
<reference evidence="2" key="1">
    <citation type="journal article" date="2021" name="Mol. Ecol. Resour.">
        <title>Apolygus lucorum genome provides insights into omnivorousness and mesophyll feeding.</title>
        <authorList>
            <person name="Liu Y."/>
            <person name="Liu H."/>
            <person name="Wang H."/>
            <person name="Huang T."/>
            <person name="Liu B."/>
            <person name="Yang B."/>
            <person name="Yin L."/>
            <person name="Li B."/>
            <person name="Zhang Y."/>
            <person name="Zhang S."/>
            <person name="Jiang F."/>
            <person name="Zhang X."/>
            <person name="Ren Y."/>
            <person name="Wang B."/>
            <person name="Wang S."/>
            <person name="Lu Y."/>
            <person name="Wu K."/>
            <person name="Fan W."/>
            <person name="Wang G."/>
        </authorList>
    </citation>
    <scope>NUCLEOTIDE SEQUENCE</scope>
    <source>
        <strain evidence="2">12Hb</strain>
    </source>
</reference>
<gene>
    <name evidence="2" type="ORF">GE061_004857</name>
</gene>
<proteinExistence type="predicted"/>
<sequence>MRTSTKICLSLLGVTCVLSLCRAKEWKQREPLYRRTVSSSVESEEKPEEYYASFELQIKSYIADVKREQLTTLTNNSRFLEEIDKYMAKLPTKATMNVTTQTRDTCHCEGHMMTPCPAKCVLKKTTLQAVMVSITLRVAPISRQKFSHKILSVHNTP</sequence>
<name>A0A8S9X0G0_APOLU</name>
<evidence type="ECO:0000313" key="2">
    <source>
        <dbReference type="EMBL" id="KAF6202457.1"/>
    </source>
</evidence>
<dbReference type="EMBL" id="WIXP02000012">
    <property type="protein sequence ID" value="KAF6202457.1"/>
    <property type="molecule type" value="Genomic_DNA"/>
</dbReference>